<organism evidence="2 3">
    <name type="scientific">Alkalicoccus saliphilus</name>
    <dbReference type="NCBI Taxonomy" id="200989"/>
    <lineage>
        <taxon>Bacteria</taxon>
        <taxon>Bacillati</taxon>
        <taxon>Bacillota</taxon>
        <taxon>Bacilli</taxon>
        <taxon>Bacillales</taxon>
        <taxon>Bacillaceae</taxon>
        <taxon>Alkalicoccus</taxon>
    </lineage>
</organism>
<dbReference type="EMBL" id="PZJJ01000006">
    <property type="protein sequence ID" value="PTL39499.1"/>
    <property type="molecule type" value="Genomic_DNA"/>
</dbReference>
<reference evidence="2 3" key="1">
    <citation type="submission" date="2018-03" db="EMBL/GenBank/DDBJ databases">
        <title>Alkalicoccus saliphilus sp. nov., isolated from a mineral pool.</title>
        <authorList>
            <person name="Zhao B."/>
        </authorList>
    </citation>
    <scope>NUCLEOTIDE SEQUENCE [LARGE SCALE GENOMIC DNA]</scope>
    <source>
        <strain evidence="2 3">6AG</strain>
    </source>
</reference>
<proteinExistence type="predicted"/>
<evidence type="ECO:0000256" key="1">
    <source>
        <dbReference type="SAM" id="Phobius"/>
    </source>
</evidence>
<dbReference type="Proteomes" id="UP000240509">
    <property type="component" value="Unassembled WGS sequence"/>
</dbReference>
<accession>A0A2T4U7Y0</accession>
<sequence length="64" mass="7013">MLISCLLKLMQAADFSVSGVECSAGISVIVIIVFQRLFVFKPRIPYETASGFKKASIIQYACLP</sequence>
<keyword evidence="1" id="KW-1133">Transmembrane helix</keyword>
<gene>
    <name evidence="2" type="ORF">C6Y45_05500</name>
</gene>
<name>A0A2T4U7Y0_9BACI</name>
<keyword evidence="1" id="KW-0472">Membrane</keyword>
<evidence type="ECO:0000313" key="2">
    <source>
        <dbReference type="EMBL" id="PTL39499.1"/>
    </source>
</evidence>
<evidence type="ECO:0000313" key="3">
    <source>
        <dbReference type="Proteomes" id="UP000240509"/>
    </source>
</evidence>
<keyword evidence="3" id="KW-1185">Reference proteome</keyword>
<dbReference type="AlphaFoldDB" id="A0A2T4U7Y0"/>
<keyword evidence="1" id="KW-0812">Transmembrane</keyword>
<protein>
    <submittedName>
        <fullName evidence="2">Uncharacterized protein</fullName>
    </submittedName>
</protein>
<feature type="transmembrane region" description="Helical" evidence="1">
    <location>
        <begin position="15"/>
        <end position="34"/>
    </location>
</feature>
<comment type="caution">
    <text evidence="2">The sequence shown here is derived from an EMBL/GenBank/DDBJ whole genome shotgun (WGS) entry which is preliminary data.</text>
</comment>